<keyword evidence="3" id="KW-0238">DNA-binding</keyword>
<accession>A0A844FTG5</accession>
<feature type="domain" description="HTH lysR-type" evidence="5">
    <location>
        <begin position="1"/>
        <end position="58"/>
    </location>
</feature>
<dbReference type="AlphaFoldDB" id="A0A844FTG5"/>
<dbReference type="GO" id="GO:0003700">
    <property type="term" value="F:DNA-binding transcription factor activity"/>
    <property type="evidence" value="ECO:0007669"/>
    <property type="project" value="InterPro"/>
</dbReference>
<evidence type="ECO:0000256" key="1">
    <source>
        <dbReference type="ARBA" id="ARBA00009437"/>
    </source>
</evidence>
<dbReference type="InterPro" id="IPR036390">
    <property type="entry name" value="WH_DNA-bd_sf"/>
</dbReference>
<dbReference type="Gene3D" id="1.10.10.10">
    <property type="entry name" value="Winged helix-like DNA-binding domain superfamily/Winged helix DNA-binding domain"/>
    <property type="match status" value="1"/>
</dbReference>
<dbReference type="PANTHER" id="PTHR30346:SF0">
    <property type="entry name" value="HCA OPERON TRANSCRIPTIONAL ACTIVATOR HCAR"/>
    <property type="match status" value="1"/>
</dbReference>
<dbReference type="GO" id="GO:0032993">
    <property type="term" value="C:protein-DNA complex"/>
    <property type="evidence" value="ECO:0007669"/>
    <property type="project" value="TreeGrafter"/>
</dbReference>
<evidence type="ECO:0000256" key="4">
    <source>
        <dbReference type="ARBA" id="ARBA00023163"/>
    </source>
</evidence>
<dbReference type="Gene3D" id="3.40.190.290">
    <property type="match status" value="1"/>
</dbReference>
<dbReference type="SUPFAM" id="SSF46785">
    <property type="entry name" value="Winged helix' DNA-binding domain"/>
    <property type="match status" value="1"/>
</dbReference>
<keyword evidence="7" id="KW-1185">Reference proteome</keyword>
<dbReference type="PRINTS" id="PR00039">
    <property type="entry name" value="HTHLYSR"/>
</dbReference>
<dbReference type="InterPro" id="IPR000847">
    <property type="entry name" value="LysR_HTH_N"/>
</dbReference>
<name>A0A844FTG5_9FIRM</name>
<dbReference type="CDD" id="cd05466">
    <property type="entry name" value="PBP2_LTTR_substrate"/>
    <property type="match status" value="1"/>
</dbReference>
<proteinExistence type="inferred from homology"/>
<dbReference type="InterPro" id="IPR005119">
    <property type="entry name" value="LysR_subst-bd"/>
</dbReference>
<keyword evidence="4" id="KW-0804">Transcription</keyword>
<dbReference type="Pfam" id="PF00126">
    <property type="entry name" value="HTH_1"/>
    <property type="match status" value="1"/>
</dbReference>
<dbReference type="RefSeq" id="WP_154514700.1">
    <property type="nucleotide sequence ID" value="NZ_JAQXUV010000040.1"/>
</dbReference>
<dbReference type="PROSITE" id="PS50931">
    <property type="entry name" value="HTH_LYSR"/>
    <property type="match status" value="1"/>
</dbReference>
<sequence length="301" mass="34455">MTLQQLRYVVMIAAKGTLSEAAKSLFITQPSLSEALNSLEGELGITIFRRNNKGMTLTQEGEEFLGYARQVLEQTELIEEKYMNKKPGKREFAVSCQHYSFAVEAFVDLLNNHKEDEYEFHLRETQTFALIQDVSKLRSEIGILYLNKFNETIIQRTLKENNLSFHPLFKATPHVFLGSHSPLANKKKITLEELDPYPRLSYEQTDRNSFYFSEEILSTRDVKKDLVVTDRATLFNLLIGMDGYTFSTGVISEELNGPNIVSIPLDVDDYMLIGYLTHDKTTLSPLAKEYIECLKAHTENS</sequence>
<evidence type="ECO:0000259" key="5">
    <source>
        <dbReference type="PROSITE" id="PS50931"/>
    </source>
</evidence>
<dbReference type="Pfam" id="PF03466">
    <property type="entry name" value="LysR_substrate"/>
    <property type="match status" value="1"/>
</dbReference>
<gene>
    <name evidence="6" type="ORF">FYJ79_03980</name>
</gene>
<dbReference type="PANTHER" id="PTHR30346">
    <property type="entry name" value="TRANSCRIPTIONAL DUAL REGULATOR HCAR-RELATED"/>
    <property type="match status" value="1"/>
</dbReference>
<keyword evidence="2" id="KW-0805">Transcription regulation</keyword>
<organism evidence="6 7">
    <name type="scientific">Sharpea porci</name>
    <dbReference type="NCBI Taxonomy" id="2652286"/>
    <lineage>
        <taxon>Bacteria</taxon>
        <taxon>Bacillati</taxon>
        <taxon>Bacillota</taxon>
        <taxon>Erysipelotrichia</taxon>
        <taxon>Erysipelotrichales</taxon>
        <taxon>Coprobacillaceae</taxon>
        <taxon>Sharpea</taxon>
    </lineage>
</organism>
<dbReference type="SUPFAM" id="SSF53850">
    <property type="entry name" value="Periplasmic binding protein-like II"/>
    <property type="match status" value="1"/>
</dbReference>
<comment type="similarity">
    <text evidence="1">Belongs to the LysR transcriptional regulatory family.</text>
</comment>
<protein>
    <submittedName>
        <fullName evidence="6">LysR family transcriptional regulator</fullName>
    </submittedName>
</protein>
<dbReference type="GO" id="GO:0003677">
    <property type="term" value="F:DNA binding"/>
    <property type="evidence" value="ECO:0007669"/>
    <property type="project" value="UniProtKB-KW"/>
</dbReference>
<dbReference type="Proteomes" id="UP000442619">
    <property type="component" value="Unassembled WGS sequence"/>
</dbReference>
<evidence type="ECO:0000313" key="6">
    <source>
        <dbReference type="EMBL" id="MST88742.1"/>
    </source>
</evidence>
<evidence type="ECO:0000256" key="2">
    <source>
        <dbReference type="ARBA" id="ARBA00023015"/>
    </source>
</evidence>
<comment type="caution">
    <text evidence="6">The sequence shown here is derived from an EMBL/GenBank/DDBJ whole genome shotgun (WGS) entry which is preliminary data.</text>
</comment>
<reference evidence="6 7" key="1">
    <citation type="submission" date="2019-08" db="EMBL/GenBank/DDBJ databases">
        <title>In-depth cultivation of the pig gut microbiome towards novel bacterial diversity and tailored functional studies.</title>
        <authorList>
            <person name="Wylensek D."/>
            <person name="Hitch T.C.A."/>
            <person name="Clavel T."/>
        </authorList>
    </citation>
    <scope>NUCLEOTIDE SEQUENCE [LARGE SCALE GENOMIC DNA]</scope>
    <source>
        <strain evidence="6 7">CA-Schmier-601-WT-3</strain>
    </source>
</reference>
<dbReference type="EMBL" id="VUNM01000005">
    <property type="protein sequence ID" value="MST88742.1"/>
    <property type="molecule type" value="Genomic_DNA"/>
</dbReference>
<evidence type="ECO:0000256" key="3">
    <source>
        <dbReference type="ARBA" id="ARBA00023125"/>
    </source>
</evidence>
<evidence type="ECO:0000313" key="7">
    <source>
        <dbReference type="Proteomes" id="UP000442619"/>
    </source>
</evidence>
<dbReference type="FunFam" id="1.10.10.10:FF:000001">
    <property type="entry name" value="LysR family transcriptional regulator"/>
    <property type="match status" value="1"/>
</dbReference>
<dbReference type="InterPro" id="IPR036388">
    <property type="entry name" value="WH-like_DNA-bd_sf"/>
</dbReference>